<dbReference type="OrthoDB" id="2687876at2759"/>
<comment type="caution">
    <text evidence="1">The sequence shown here is derived from an EMBL/GenBank/DDBJ whole genome shotgun (WGS) entry which is preliminary data.</text>
</comment>
<organism evidence="1 2">
    <name type="scientific">Elsinoe batatas</name>
    <dbReference type="NCBI Taxonomy" id="2601811"/>
    <lineage>
        <taxon>Eukaryota</taxon>
        <taxon>Fungi</taxon>
        <taxon>Dikarya</taxon>
        <taxon>Ascomycota</taxon>
        <taxon>Pezizomycotina</taxon>
        <taxon>Dothideomycetes</taxon>
        <taxon>Dothideomycetidae</taxon>
        <taxon>Myriangiales</taxon>
        <taxon>Elsinoaceae</taxon>
        <taxon>Elsinoe</taxon>
    </lineage>
</organism>
<dbReference type="Proteomes" id="UP000809789">
    <property type="component" value="Unassembled WGS sequence"/>
</dbReference>
<reference evidence="1" key="1">
    <citation type="submission" date="2021-07" db="EMBL/GenBank/DDBJ databases">
        <title>Elsinoe batatas strain:CRI-CJ2 Genome sequencing and assembly.</title>
        <authorList>
            <person name="Huang L."/>
        </authorList>
    </citation>
    <scope>NUCLEOTIDE SEQUENCE</scope>
    <source>
        <strain evidence="1">CRI-CJ2</strain>
    </source>
</reference>
<evidence type="ECO:0000313" key="1">
    <source>
        <dbReference type="EMBL" id="KAG8627883.1"/>
    </source>
</evidence>
<dbReference type="Gene3D" id="1.10.510.10">
    <property type="entry name" value="Transferase(Phosphotransferase) domain 1"/>
    <property type="match status" value="1"/>
</dbReference>
<dbReference type="SUPFAM" id="SSF56112">
    <property type="entry name" value="Protein kinase-like (PK-like)"/>
    <property type="match status" value="1"/>
</dbReference>
<keyword evidence="2" id="KW-1185">Reference proteome</keyword>
<protein>
    <recommendedName>
        <fullName evidence="3">Alpha-galactosidase A</fullName>
    </recommendedName>
</protein>
<evidence type="ECO:0000313" key="2">
    <source>
        <dbReference type="Proteomes" id="UP000809789"/>
    </source>
</evidence>
<proteinExistence type="predicted"/>
<dbReference type="AlphaFoldDB" id="A0A8K0PHX1"/>
<accession>A0A8K0PHX1</accession>
<dbReference type="InterPro" id="IPR011009">
    <property type="entry name" value="Kinase-like_dom_sf"/>
</dbReference>
<evidence type="ECO:0008006" key="3">
    <source>
        <dbReference type="Google" id="ProtNLM"/>
    </source>
</evidence>
<gene>
    <name evidence="1" type="ORF">KVT40_003756</name>
</gene>
<dbReference type="EMBL" id="JAESVG020000004">
    <property type="protein sequence ID" value="KAG8627883.1"/>
    <property type="molecule type" value="Genomic_DNA"/>
</dbReference>
<name>A0A8K0PHX1_9PEZI</name>
<sequence>MSPSAVKILQCSADEADDSEFRVLVDGKYVKYITIEHGVFDVRDMCFFPVLEQLLPPFPTGDWNEGRITLDGGVKATFSELSKSELPSVSNIWHQGQIDYLDLTLGKMYNSNVREAALPEASASFIAKFACFPWQNHWIENETEAYSWIEGHNLGPKFLGHITEHGRVMGLMVEKIEGTRHAGLKDLAACRQVLARLHALGIKKGDINRHNFLVRKGQAFMIDFDGAEKCDDPEVLEAEMEALEAELQDVSGRGGRIHVDADGKETVVSLQ</sequence>